<dbReference type="EMBL" id="JAAKZF010000209">
    <property type="protein sequence ID" value="NGO56155.1"/>
    <property type="molecule type" value="Genomic_DNA"/>
</dbReference>
<organism evidence="3 4">
    <name type="scientific">Allomesorhizobium camelthorni</name>
    <dbReference type="NCBI Taxonomy" id="475069"/>
    <lineage>
        <taxon>Bacteria</taxon>
        <taxon>Pseudomonadati</taxon>
        <taxon>Pseudomonadota</taxon>
        <taxon>Alphaproteobacteria</taxon>
        <taxon>Hyphomicrobiales</taxon>
        <taxon>Phyllobacteriaceae</taxon>
        <taxon>Allomesorhizobium</taxon>
    </lineage>
</organism>
<dbReference type="Proteomes" id="UP001642900">
    <property type="component" value="Unassembled WGS sequence"/>
</dbReference>
<proteinExistence type="predicted"/>
<evidence type="ECO:0000259" key="2">
    <source>
        <dbReference type="PROSITE" id="PS51898"/>
    </source>
</evidence>
<dbReference type="PROSITE" id="PS51898">
    <property type="entry name" value="TYR_RECOMBINASE"/>
    <property type="match status" value="1"/>
</dbReference>
<dbReference type="SUPFAM" id="SSF56349">
    <property type="entry name" value="DNA breaking-rejoining enzymes"/>
    <property type="match status" value="1"/>
</dbReference>
<feature type="domain" description="Tyr recombinase" evidence="2">
    <location>
        <begin position="1"/>
        <end position="52"/>
    </location>
</feature>
<reference evidence="3 4" key="1">
    <citation type="submission" date="2020-02" db="EMBL/GenBank/DDBJ databases">
        <title>Genome sequence of strain CCNWXJ40-4.</title>
        <authorList>
            <person name="Gao J."/>
            <person name="Sun J."/>
        </authorList>
    </citation>
    <scope>NUCLEOTIDE SEQUENCE [LARGE SCALE GENOMIC DNA]</scope>
    <source>
        <strain evidence="3 4">CCNWXJ 40-4</strain>
    </source>
</reference>
<dbReference type="GO" id="GO:0006310">
    <property type="term" value="P:DNA recombination"/>
    <property type="evidence" value="ECO:0007669"/>
    <property type="project" value="UniProtKB-KW"/>
</dbReference>
<evidence type="ECO:0000313" key="4">
    <source>
        <dbReference type="Proteomes" id="UP001642900"/>
    </source>
</evidence>
<evidence type="ECO:0000256" key="1">
    <source>
        <dbReference type="ARBA" id="ARBA00023172"/>
    </source>
</evidence>
<dbReference type="GO" id="GO:0015074">
    <property type="term" value="P:DNA integration"/>
    <property type="evidence" value="ECO:0007669"/>
    <property type="project" value="InterPro"/>
</dbReference>
<comment type="caution">
    <text evidence="3">The sequence shown here is derived from an EMBL/GenBank/DDBJ whole genome shotgun (WGS) entry which is preliminary data.</text>
</comment>
<keyword evidence="4" id="KW-1185">Reference proteome</keyword>
<dbReference type="Gene3D" id="1.10.443.10">
    <property type="entry name" value="Intergrase catalytic core"/>
    <property type="match status" value="1"/>
</dbReference>
<dbReference type="RefSeq" id="WP_165034479.1">
    <property type="nucleotide sequence ID" value="NZ_JAAKZF010000209.1"/>
</dbReference>
<name>A0A6G4WMV6_9HYPH</name>
<dbReference type="Pfam" id="PF00589">
    <property type="entry name" value="Phage_integrase"/>
    <property type="match status" value="1"/>
</dbReference>
<accession>A0A6G4WMV6</accession>
<dbReference type="InterPro" id="IPR002104">
    <property type="entry name" value="Integrase_catalytic"/>
</dbReference>
<dbReference type="GO" id="GO:0003677">
    <property type="term" value="F:DNA binding"/>
    <property type="evidence" value="ECO:0007669"/>
    <property type="project" value="InterPro"/>
</dbReference>
<keyword evidence="1" id="KW-0233">DNA recombination</keyword>
<dbReference type="InterPro" id="IPR011010">
    <property type="entry name" value="DNA_brk_join_enz"/>
</dbReference>
<gene>
    <name evidence="3" type="ORF">G6N73_35265</name>
</gene>
<dbReference type="InterPro" id="IPR013762">
    <property type="entry name" value="Integrase-like_cat_sf"/>
</dbReference>
<sequence length="82" mass="8390">MTPHTLRHSFASVAADLGYTEPTIAAMLGHAAGSITSRYIHHLDSVLVSAADNVAATIHAMMVTRLGAGESTRDTLGSASGA</sequence>
<evidence type="ECO:0000313" key="3">
    <source>
        <dbReference type="EMBL" id="NGO56155.1"/>
    </source>
</evidence>
<protein>
    <submittedName>
        <fullName evidence="3">Tyrosine-type recombinase/integrase</fullName>
    </submittedName>
</protein>
<dbReference type="AlphaFoldDB" id="A0A6G4WMV6"/>